<organism evidence="1 2">
    <name type="scientific">Isoptericola haloaureus</name>
    <dbReference type="NCBI Taxonomy" id="1542902"/>
    <lineage>
        <taxon>Bacteria</taxon>
        <taxon>Bacillati</taxon>
        <taxon>Actinomycetota</taxon>
        <taxon>Actinomycetes</taxon>
        <taxon>Micrococcales</taxon>
        <taxon>Promicromonosporaceae</taxon>
        <taxon>Isoptericola</taxon>
    </lineage>
</organism>
<dbReference type="SUPFAM" id="SSF50978">
    <property type="entry name" value="WD40 repeat-like"/>
    <property type="match status" value="1"/>
</dbReference>
<keyword evidence="2" id="KW-1185">Reference proteome</keyword>
<dbReference type="PANTHER" id="PTHR38787">
    <property type="entry name" value="REGULATORY P DOMAIN-CONTAINING PROTEIN"/>
    <property type="match status" value="1"/>
</dbReference>
<name>A0ABU7Z2P9_9MICO</name>
<reference evidence="1" key="1">
    <citation type="journal article" date="2024" name="Antonie Van Leeuwenhoek">
        <title>Isoptericola haloaureus sp. nov., a dimorphic actinobacterium isolated from mangrove sediments of southeast India, implicating biosaline agricultural significance through nitrogen fixation and salt tolerance genes.</title>
        <authorList>
            <person name="Prathaban M."/>
            <person name="Prathiviraj R."/>
            <person name="Ravichandran M."/>
            <person name="Natarajan S.D."/>
            <person name="Sobanaa M."/>
            <person name="Hari Krishna Kumar S."/>
            <person name="Chandrasekar V."/>
            <person name="Selvin J."/>
        </authorList>
    </citation>
    <scope>NUCLEOTIDE SEQUENCE</scope>
    <source>
        <strain evidence="1">MP1014</strain>
    </source>
</reference>
<dbReference type="NCBIfam" id="TIGR04312">
    <property type="entry name" value="choice_anch_B"/>
    <property type="match status" value="1"/>
</dbReference>
<dbReference type="PANTHER" id="PTHR38787:SF3">
    <property type="entry name" value="REGULATORY P DOMAIN-CONTAINING PROTEIN"/>
    <property type="match status" value="1"/>
</dbReference>
<comment type="caution">
    <text evidence="1">The sequence shown here is derived from an EMBL/GenBank/DDBJ whole genome shotgun (WGS) entry which is preliminary data.</text>
</comment>
<protein>
    <submittedName>
        <fullName evidence="1">Choice-of-anchor B family protein</fullName>
    </submittedName>
</protein>
<proteinExistence type="predicted"/>
<dbReference type="InterPro" id="IPR036322">
    <property type="entry name" value="WD40_repeat_dom_sf"/>
</dbReference>
<dbReference type="RefSeq" id="WP_332900590.1">
    <property type="nucleotide sequence ID" value="NZ_JBAGLP010000097.1"/>
</dbReference>
<dbReference type="EMBL" id="JBAGLP010000097">
    <property type="protein sequence ID" value="MEG3613690.1"/>
    <property type="molecule type" value="Genomic_DNA"/>
</dbReference>
<reference evidence="1" key="2">
    <citation type="submission" date="2024-02" db="EMBL/GenBank/DDBJ databases">
        <authorList>
            <person name="Prathaban M."/>
            <person name="Mythili R."/>
            <person name="Sharmila Devi N."/>
            <person name="Sobanaa M."/>
            <person name="Prathiviraj R."/>
            <person name="Selvin J."/>
        </authorList>
    </citation>
    <scope>NUCLEOTIDE SEQUENCE</scope>
    <source>
        <strain evidence="1">MP1014</strain>
    </source>
</reference>
<sequence length="471" mass="51143">MVGGLLLGGASVAGAHPGHDFSGDSKPFKERYFDNGVVGDVSPGGVPMEALSGARCEDGMAADLFPCHKVDLASFTPLQDLDSTFLNDLWGWEDEVTGMQLAIVGTYEGTAFVDVTDGENPVLLGTLGAVDPGDSGNTWGDVRVFEDTAYIVTESIDLSTYDPATGYLEGNGVQIVDLTQFRGVTEEIEVVEEPRITDFTQSHNVSINTETGRMYVVGAVYSVKNECATAEGTVYSGSGGAIVYDLNGDPAAPSLIGCLNEDGYTHDIQCVVYEGPDEDYQGREICIGSNEDTVTLYDVTDIDNPVVLSRLDYEAAAYTHQGWLSEDHRFFFLGDELDELYGTAPERTTYIWDFSDLDDAELIGIHGDGNSSIDHNMFVKDGLLYQSNYTSGLWIYDTWKAEQGRVTSRGYFDIFPSDDRTDFFGTWGNYPYFGDGKVVVTSSDEGLFVLQSRAKSSSQNNGKGVSPASVR</sequence>
<dbReference type="InterPro" id="IPR027589">
    <property type="entry name" value="Choice_anch_B"/>
</dbReference>
<dbReference type="Proteomes" id="UP001310387">
    <property type="component" value="Unassembled WGS sequence"/>
</dbReference>
<evidence type="ECO:0000313" key="1">
    <source>
        <dbReference type="EMBL" id="MEG3613690.1"/>
    </source>
</evidence>
<evidence type="ECO:0000313" key="2">
    <source>
        <dbReference type="Proteomes" id="UP001310387"/>
    </source>
</evidence>
<accession>A0ABU7Z2P9</accession>
<gene>
    <name evidence="1" type="ORF">V5O49_00980</name>
</gene>